<name>A0A6L9UGW1_9HYPH</name>
<accession>A0A6L9UGW1</accession>
<dbReference type="Pfam" id="PF10005">
    <property type="entry name" value="Zn_ribbon_DZR_6"/>
    <property type="match status" value="1"/>
</dbReference>
<dbReference type="RefSeq" id="WP_163994624.1">
    <property type="nucleotide sequence ID" value="NZ_WUEY01000042.1"/>
</dbReference>
<dbReference type="AlphaFoldDB" id="A0A6L9UGW1"/>
<evidence type="ECO:0000259" key="1">
    <source>
        <dbReference type="Pfam" id="PF10005"/>
    </source>
</evidence>
<dbReference type="Pfam" id="PF15887">
    <property type="entry name" value="Peptidase_Mx"/>
    <property type="match status" value="1"/>
</dbReference>
<organism evidence="2 3">
    <name type="scientific">Rhizobium lusitanum</name>
    <dbReference type="NCBI Taxonomy" id="293958"/>
    <lineage>
        <taxon>Bacteria</taxon>
        <taxon>Pseudomonadati</taxon>
        <taxon>Pseudomonadota</taxon>
        <taxon>Alphaproteobacteria</taxon>
        <taxon>Hyphomicrobiales</taxon>
        <taxon>Rhizobiaceae</taxon>
        <taxon>Rhizobium/Agrobacterium group</taxon>
        <taxon>Rhizobium</taxon>
    </lineage>
</organism>
<reference evidence="2 3" key="1">
    <citation type="submission" date="2019-12" db="EMBL/GenBank/DDBJ databases">
        <title>Rhizobium genotypes associated with high levels of biological nitrogen fixation by grain legumes in a temperate-maritime cropping system.</title>
        <authorList>
            <person name="Maluk M."/>
            <person name="Francesc Ferrando Molina F."/>
            <person name="Lopez Del Egido L."/>
            <person name="Lafos M."/>
            <person name="Langarica-Fuentes A."/>
            <person name="Gebre Yohannes G."/>
            <person name="Young M.W."/>
            <person name="Martin P."/>
            <person name="Gantlett R."/>
            <person name="Kenicer G."/>
            <person name="Hawes C."/>
            <person name="Begg G.S."/>
            <person name="Quilliam R.S."/>
            <person name="Squire G.R."/>
            <person name="Poole P.S."/>
            <person name="Young P.W."/>
            <person name="Iannetta P.M."/>
            <person name="James E.K."/>
        </authorList>
    </citation>
    <scope>NUCLEOTIDE SEQUENCE [LARGE SCALE GENOMIC DNA]</scope>
    <source>
        <strain evidence="2 3">JHI1118</strain>
    </source>
</reference>
<dbReference type="EMBL" id="WUEY01000042">
    <property type="protein sequence ID" value="NEI74864.1"/>
    <property type="molecule type" value="Genomic_DNA"/>
</dbReference>
<dbReference type="Proteomes" id="UP000483035">
    <property type="component" value="Unassembled WGS sequence"/>
</dbReference>
<feature type="domain" description="Zinc-ribbon" evidence="1">
    <location>
        <begin position="4"/>
        <end position="93"/>
    </location>
</feature>
<dbReference type="InterPro" id="IPR011201">
    <property type="entry name" value="Zinc-ribbon_6_bact"/>
</dbReference>
<protein>
    <recommendedName>
        <fullName evidence="1">Zinc-ribbon domain-containing protein</fullName>
    </recommendedName>
</protein>
<evidence type="ECO:0000313" key="3">
    <source>
        <dbReference type="Proteomes" id="UP000483035"/>
    </source>
</evidence>
<proteinExistence type="predicted"/>
<sequence>MRIFDCDHCRQPVYFDNRQCVSCHSRLGFHPARLAVVALEPVNGDFWRLRASPEKQVRFCANSNLDICNWLAELNDENAYCVACRHNRLIPNTGNDQGIERWRRISQAQRHLFYSLLRLRLPHPDRQSDPAGGLVFDFLEDQIAGDGSLIPAMTGHEEGLIAIRVAEADDVTREQARASMDEPYRTLLGHFRHEVGHFMWDRLVRDRIEVDSFRTLFGDERDDYGQALQRHYEQGPILDWQDSFISAYASVHPWEDFAECFAHYLHIVDTLETARSYGMSIDPRNHQEMAAEIDFDPYRAKDAEQLLKAWIPISLAINAIQRSMGQPDFYPFVLTPVVIAKLDYLHDLLHGDMYPVCAVQHDASGQAS</sequence>
<evidence type="ECO:0000313" key="2">
    <source>
        <dbReference type="EMBL" id="NEI74864.1"/>
    </source>
</evidence>
<comment type="caution">
    <text evidence="2">The sequence shown here is derived from an EMBL/GenBank/DDBJ whole genome shotgun (WGS) entry which is preliminary data.</text>
</comment>
<dbReference type="PIRSF" id="PIRSF012641">
    <property type="entry name" value="UCP012641"/>
    <property type="match status" value="1"/>
</dbReference>
<dbReference type="InterPro" id="IPR031321">
    <property type="entry name" value="UCP012641"/>
</dbReference>
<dbReference type="Gene3D" id="3.40.390.70">
    <property type="match status" value="1"/>
</dbReference>
<gene>
    <name evidence="2" type="ORF">GR212_35590</name>
</gene>